<dbReference type="SUPFAM" id="SSF51735">
    <property type="entry name" value="NAD(P)-binding Rossmann-fold domains"/>
    <property type="match status" value="1"/>
</dbReference>
<reference evidence="2" key="1">
    <citation type="journal article" date="2020" name="Nat. Commun.">
        <title>Large-scale genome sequencing of mycorrhizal fungi provides insights into the early evolution of symbiotic traits.</title>
        <authorList>
            <person name="Miyauchi S."/>
            <person name="Kiss E."/>
            <person name="Kuo A."/>
            <person name="Drula E."/>
            <person name="Kohler A."/>
            <person name="Sanchez-Garcia M."/>
            <person name="Morin E."/>
            <person name="Andreopoulos B."/>
            <person name="Barry K.W."/>
            <person name="Bonito G."/>
            <person name="Buee M."/>
            <person name="Carver A."/>
            <person name="Chen C."/>
            <person name="Cichocki N."/>
            <person name="Clum A."/>
            <person name="Culley D."/>
            <person name="Crous P.W."/>
            <person name="Fauchery L."/>
            <person name="Girlanda M."/>
            <person name="Hayes R.D."/>
            <person name="Keri Z."/>
            <person name="LaButti K."/>
            <person name="Lipzen A."/>
            <person name="Lombard V."/>
            <person name="Magnuson J."/>
            <person name="Maillard F."/>
            <person name="Murat C."/>
            <person name="Nolan M."/>
            <person name="Ohm R.A."/>
            <person name="Pangilinan J."/>
            <person name="Pereira M.F."/>
            <person name="Perotto S."/>
            <person name="Peter M."/>
            <person name="Pfister S."/>
            <person name="Riley R."/>
            <person name="Sitrit Y."/>
            <person name="Stielow J.B."/>
            <person name="Szollosi G."/>
            <person name="Zifcakova L."/>
            <person name="Stursova M."/>
            <person name="Spatafora J.W."/>
            <person name="Tedersoo L."/>
            <person name="Vaario L.M."/>
            <person name="Yamada A."/>
            <person name="Yan M."/>
            <person name="Wang P."/>
            <person name="Xu J."/>
            <person name="Bruns T."/>
            <person name="Baldrian P."/>
            <person name="Vilgalys R."/>
            <person name="Dunand C."/>
            <person name="Henrissat B."/>
            <person name="Grigoriev I.V."/>
            <person name="Hibbett D."/>
            <person name="Nagy L.G."/>
            <person name="Martin F.M."/>
        </authorList>
    </citation>
    <scope>NUCLEOTIDE SEQUENCE</scope>
    <source>
        <strain evidence="2">UH-Tt-Lm1</strain>
    </source>
</reference>
<reference evidence="2" key="2">
    <citation type="submission" date="2020-11" db="EMBL/GenBank/DDBJ databases">
        <authorList>
            <consortium name="DOE Joint Genome Institute"/>
            <person name="Kuo A."/>
            <person name="Miyauchi S."/>
            <person name="Kiss E."/>
            <person name="Drula E."/>
            <person name="Kohler A."/>
            <person name="Sanchez-Garcia M."/>
            <person name="Andreopoulos B."/>
            <person name="Barry K.W."/>
            <person name="Bonito G."/>
            <person name="Buee M."/>
            <person name="Carver A."/>
            <person name="Chen C."/>
            <person name="Cichocki N."/>
            <person name="Clum A."/>
            <person name="Culley D."/>
            <person name="Crous P.W."/>
            <person name="Fauchery L."/>
            <person name="Girlanda M."/>
            <person name="Hayes R."/>
            <person name="Keri Z."/>
            <person name="Labutti K."/>
            <person name="Lipzen A."/>
            <person name="Lombard V."/>
            <person name="Magnuson J."/>
            <person name="Maillard F."/>
            <person name="Morin E."/>
            <person name="Murat C."/>
            <person name="Nolan M."/>
            <person name="Ohm R."/>
            <person name="Pangilinan J."/>
            <person name="Pereira M."/>
            <person name="Perotto S."/>
            <person name="Peter M."/>
            <person name="Riley R."/>
            <person name="Sitrit Y."/>
            <person name="Stielow B."/>
            <person name="Szollosi G."/>
            <person name="Zifcakova L."/>
            <person name="Stursova M."/>
            <person name="Spatafora J.W."/>
            <person name="Tedersoo L."/>
            <person name="Vaario L.-M."/>
            <person name="Yamada A."/>
            <person name="Yan M."/>
            <person name="Wang P."/>
            <person name="Xu J."/>
            <person name="Bruns T."/>
            <person name="Baldrian P."/>
            <person name="Vilgalys R."/>
            <person name="Henrissat B."/>
            <person name="Grigoriev I.V."/>
            <person name="Hibbett D."/>
            <person name="Nagy L.G."/>
            <person name="Martin F.M."/>
        </authorList>
    </citation>
    <scope>NUCLEOTIDE SEQUENCE</scope>
    <source>
        <strain evidence="2">UH-Tt-Lm1</strain>
    </source>
</reference>
<dbReference type="FunFam" id="3.40.50.720:FF:000357">
    <property type="entry name" value="Methionine adenosyltransferase 2 subunit beta"/>
    <property type="match status" value="1"/>
</dbReference>
<keyword evidence="3" id="KW-1185">Reference proteome</keyword>
<dbReference type="Proteomes" id="UP000736335">
    <property type="component" value="Unassembled WGS sequence"/>
</dbReference>
<dbReference type="PANTHER" id="PTHR10491">
    <property type="entry name" value="DTDP-4-DEHYDRORHAMNOSE REDUCTASE"/>
    <property type="match status" value="1"/>
</dbReference>
<dbReference type="PANTHER" id="PTHR10491:SF4">
    <property type="entry name" value="METHIONINE ADENOSYLTRANSFERASE 2 SUBUNIT BETA"/>
    <property type="match status" value="1"/>
</dbReference>
<sequence>MKVIVTGASGVLGSATYKAYKGSGHDVTGLAHSRATDHLKKLDLTNFPETDAFLENLRPDWVIHCAAERRPDVAQKDPEGARKLNVDVPQHLAELGAKLKFTLVYISTDYVFDGTSPPYTPASATNPVNFYGQTKRDGELAVLGVQGAKSVVLRVPVLYGPASKNSESAINILLDIVQDQSGKQYKMDHYATRYPTNVVDIANFLVRLSAVKKSLIPPILHYSAPEPYTKFEICLVFSKLLGLPITHITPDADEPTGAAAVSRPKNCQLYTRETEDLMVGVGGLGTTGFEEWWAEYLGVCKA</sequence>
<evidence type="ECO:0000313" key="2">
    <source>
        <dbReference type="EMBL" id="KAF9787891.1"/>
    </source>
</evidence>
<dbReference type="GO" id="GO:0006556">
    <property type="term" value="P:S-adenosylmethionine biosynthetic process"/>
    <property type="evidence" value="ECO:0007669"/>
    <property type="project" value="TreeGrafter"/>
</dbReference>
<organism evidence="2 3">
    <name type="scientific">Thelephora terrestris</name>
    <dbReference type="NCBI Taxonomy" id="56493"/>
    <lineage>
        <taxon>Eukaryota</taxon>
        <taxon>Fungi</taxon>
        <taxon>Dikarya</taxon>
        <taxon>Basidiomycota</taxon>
        <taxon>Agaricomycotina</taxon>
        <taxon>Agaricomycetes</taxon>
        <taxon>Thelephorales</taxon>
        <taxon>Thelephoraceae</taxon>
        <taxon>Thelephora</taxon>
    </lineage>
</organism>
<dbReference type="Gene3D" id="3.40.50.720">
    <property type="entry name" value="NAD(P)-binding Rossmann-like Domain"/>
    <property type="match status" value="1"/>
</dbReference>
<gene>
    <name evidence="2" type="ORF">BJ322DRAFT_1045874</name>
</gene>
<dbReference type="CDD" id="cd05254">
    <property type="entry name" value="dTDP_HR_like_SDR_e"/>
    <property type="match status" value="1"/>
</dbReference>
<dbReference type="InterPro" id="IPR029903">
    <property type="entry name" value="RmlD-like-bd"/>
</dbReference>
<feature type="domain" description="RmlD-like substrate binding" evidence="1">
    <location>
        <begin position="1"/>
        <end position="277"/>
    </location>
</feature>
<dbReference type="AlphaFoldDB" id="A0A9P6HK66"/>
<evidence type="ECO:0000259" key="1">
    <source>
        <dbReference type="Pfam" id="PF04321"/>
    </source>
</evidence>
<protein>
    <recommendedName>
        <fullName evidence="1">RmlD-like substrate binding domain-containing protein</fullName>
    </recommendedName>
</protein>
<dbReference type="OrthoDB" id="6235964at2759"/>
<accession>A0A9P6HK66</accession>
<evidence type="ECO:0000313" key="3">
    <source>
        <dbReference type="Proteomes" id="UP000736335"/>
    </source>
</evidence>
<dbReference type="Pfam" id="PF04321">
    <property type="entry name" value="RmlD_sub_bind"/>
    <property type="match status" value="1"/>
</dbReference>
<dbReference type="GO" id="GO:0048269">
    <property type="term" value="C:methionine adenosyltransferase complex"/>
    <property type="evidence" value="ECO:0007669"/>
    <property type="project" value="TreeGrafter"/>
</dbReference>
<dbReference type="InterPro" id="IPR036291">
    <property type="entry name" value="NAD(P)-bd_dom_sf"/>
</dbReference>
<dbReference type="EMBL" id="WIUZ02000004">
    <property type="protein sequence ID" value="KAF9787891.1"/>
    <property type="molecule type" value="Genomic_DNA"/>
</dbReference>
<comment type="caution">
    <text evidence="2">The sequence shown here is derived from an EMBL/GenBank/DDBJ whole genome shotgun (WGS) entry which is preliminary data.</text>
</comment>
<dbReference type="GO" id="GO:0048270">
    <property type="term" value="F:methionine adenosyltransferase regulator activity"/>
    <property type="evidence" value="ECO:0007669"/>
    <property type="project" value="TreeGrafter"/>
</dbReference>
<name>A0A9P6HK66_9AGAM</name>
<dbReference type="InterPro" id="IPR005913">
    <property type="entry name" value="dTDP_dehydrorham_reduct"/>
</dbReference>
<proteinExistence type="predicted"/>